<gene>
    <name evidence="2" type="ORF">BTW10_09975</name>
</gene>
<accession>A0A1Q8TCK8</accession>
<sequence length="158" mass="17101">MTMQATHEEQDDAANALEQLAAEAETDEAAQARAEDAAEQAQAGEWEDAEAQEQQAQAIAKMAVQGVEVAASLIHPGHSLDRESRVQGEDVMMPIARDFSGEIPEWLRPYMHYLSAGLWIGGVMVGAYRARRAEDAEKAKEREAEEEAGQAQGAAHGV</sequence>
<evidence type="ECO:0000256" key="1">
    <source>
        <dbReference type="SAM" id="MobiDB-lite"/>
    </source>
</evidence>
<proteinExistence type="predicted"/>
<organism evidence="2 3">
    <name type="scientific">Chromohalobacter japonicus</name>
    <dbReference type="NCBI Taxonomy" id="223900"/>
    <lineage>
        <taxon>Bacteria</taxon>
        <taxon>Pseudomonadati</taxon>
        <taxon>Pseudomonadota</taxon>
        <taxon>Gammaproteobacteria</taxon>
        <taxon>Oceanospirillales</taxon>
        <taxon>Halomonadaceae</taxon>
        <taxon>Chromohalobacter</taxon>
    </lineage>
</organism>
<name>A0A1Q8TCK8_9GAMM</name>
<dbReference type="RefSeq" id="WP_075369292.1">
    <property type="nucleotide sequence ID" value="NZ_MSDQ01000024.1"/>
</dbReference>
<feature type="compositionally biased region" description="Low complexity" evidence="1">
    <location>
        <begin position="149"/>
        <end position="158"/>
    </location>
</feature>
<evidence type="ECO:0000313" key="2">
    <source>
        <dbReference type="EMBL" id="OLO11406.1"/>
    </source>
</evidence>
<feature type="region of interest" description="Disordered" evidence="1">
    <location>
        <begin position="1"/>
        <end position="57"/>
    </location>
</feature>
<reference evidence="2 3" key="1">
    <citation type="submission" date="2016-12" db="EMBL/GenBank/DDBJ databases">
        <title>Draft genome sequences of strains Salinicola socius SMB35, Salinicola sp. MH3R3-1 and Chromohalobacter sp. SMB17 from the Verkhnekamsk potash mining region of Russia.</title>
        <authorList>
            <person name="Mavrodi D.V."/>
            <person name="Olsson B.E."/>
            <person name="Korsakova E.S."/>
            <person name="Pyankova A."/>
            <person name="Mavrodi O.V."/>
            <person name="Plotnikova E.G."/>
        </authorList>
    </citation>
    <scope>NUCLEOTIDE SEQUENCE [LARGE SCALE GENOMIC DNA]</scope>
    <source>
        <strain evidence="2 3">SMB17</strain>
    </source>
</reference>
<comment type="caution">
    <text evidence="2">The sequence shown here is derived from an EMBL/GenBank/DDBJ whole genome shotgun (WGS) entry which is preliminary data.</text>
</comment>
<feature type="region of interest" description="Disordered" evidence="1">
    <location>
        <begin position="138"/>
        <end position="158"/>
    </location>
</feature>
<protein>
    <submittedName>
        <fullName evidence="2">Uncharacterized protein</fullName>
    </submittedName>
</protein>
<dbReference type="AlphaFoldDB" id="A0A1Q8TCK8"/>
<feature type="compositionally biased region" description="Low complexity" evidence="1">
    <location>
        <begin position="13"/>
        <end position="23"/>
    </location>
</feature>
<evidence type="ECO:0000313" key="3">
    <source>
        <dbReference type="Proteomes" id="UP000186806"/>
    </source>
</evidence>
<dbReference type="EMBL" id="MSDQ01000024">
    <property type="protein sequence ID" value="OLO11406.1"/>
    <property type="molecule type" value="Genomic_DNA"/>
</dbReference>
<dbReference type="Proteomes" id="UP000186806">
    <property type="component" value="Unassembled WGS sequence"/>
</dbReference>
<keyword evidence="3" id="KW-1185">Reference proteome</keyword>